<dbReference type="Gramene" id="KQK98668">
    <property type="protein sequence ID" value="KQK98668"/>
    <property type="gene ID" value="SETIT_011113mg"/>
</dbReference>
<dbReference type="Proteomes" id="UP000004995">
    <property type="component" value="Unassembled WGS sequence"/>
</dbReference>
<protein>
    <submittedName>
        <fullName evidence="2">Uncharacterized protein</fullName>
    </submittedName>
</protein>
<dbReference type="HOGENOM" id="CLU_1404655_0_0_1"/>
<accession>K3YA71</accession>
<evidence type="ECO:0000313" key="2">
    <source>
        <dbReference type="EnsemblPlants" id="KQK98668"/>
    </source>
</evidence>
<name>K3YA71_SETIT</name>
<feature type="compositionally biased region" description="Low complexity" evidence="1">
    <location>
        <begin position="12"/>
        <end position="32"/>
    </location>
</feature>
<keyword evidence="3" id="KW-1185">Reference proteome</keyword>
<dbReference type="EMBL" id="AGNK02004489">
    <property type="status" value="NOT_ANNOTATED_CDS"/>
    <property type="molecule type" value="Genomic_DNA"/>
</dbReference>
<feature type="region of interest" description="Disordered" evidence="1">
    <location>
        <begin position="54"/>
        <end position="87"/>
    </location>
</feature>
<evidence type="ECO:0000256" key="1">
    <source>
        <dbReference type="SAM" id="MobiDB-lite"/>
    </source>
</evidence>
<organism evidence="2 3">
    <name type="scientific">Setaria italica</name>
    <name type="common">Foxtail millet</name>
    <name type="synonym">Panicum italicum</name>
    <dbReference type="NCBI Taxonomy" id="4555"/>
    <lineage>
        <taxon>Eukaryota</taxon>
        <taxon>Viridiplantae</taxon>
        <taxon>Streptophyta</taxon>
        <taxon>Embryophyta</taxon>
        <taxon>Tracheophyta</taxon>
        <taxon>Spermatophyta</taxon>
        <taxon>Magnoliopsida</taxon>
        <taxon>Liliopsida</taxon>
        <taxon>Poales</taxon>
        <taxon>Poaceae</taxon>
        <taxon>PACMAD clade</taxon>
        <taxon>Panicoideae</taxon>
        <taxon>Panicodae</taxon>
        <taxon>Paniceae</taxon>
        <taxon>Cenchrinae</taxon>
        <taxon>Setaria</taxon>
    </lineage>
</organism>
<reference evidence="3" key="1">
    <citation type="journal article" date="2012" name="Nat. Biotechnol.">
        <title>Reference genome sequence of the model plant Setaria.</title>
        <authorList>
            <person name="Bennetzen J.L."/>
            <person name="Schmutz J."/>
            <person name="Wang H."/>
            <person name="Percifield R."/>
            <person name="Hawkins J."/>
            <person name="Pontaroli A.C."/>
            <person name="Estep M."/>
            <person name="Feng L."/>
            <person name="Vaughn J.N."/>
            <person name="Grimwood J."/>
            <person name="Jenkins J."/>
            <person name="Barry K."/>
            <person name="Lindquist E."/>
            <person name="Hellsten U."/>
            <person name="Deshpande S."/>
            <person name="Wang X."/>
            <person name="Wu X."/>
            <person name="Mitros T."/>
            <person name="Triplett J."/>
            <person name="Yang X."/>
            <person name="Ye C.Y."/>
            <person name="Mauro-Herrera M."/>
            <person name="Wang L."/>
            <person name="Li P."/>
            <person name="Sharma M."/>
            <person name="Sharma R."/>
            <person name="Ronald P.C."/>
            <person name="Panaud O."/>
            <person name="Kellogg E.A."/>
            <person name="Brutnell T.P."/>
            <person name="Doust A.N."/>
            <person name="Tuskan G.A."/>
            <person name="Rokhsar D."/>
            <person name="Devos K.M."/>
        </authorList>
    </citation>
    <scope>NUCLEOTIDE SEQUENCE [LARGE SCALE GENOMIC DNA]</scope>
    <source>
        <strain evidence="3">cv. Yugu1</strain>
    </source>
</reference>
<sequence>MQAPSPPRRTARSPPAASPRPARAPTRTAAAAGDGRGADWCALPSTARAYRSFQRNTWDDAGAESGDERTSPTTSELPAERRSGRRGRAYVSHHLKLPAERRGRRGRSRRRQPACRRFLVARVTGACLNRRSSLVGARAGGRVARRTLTPQVRRWELAQRHHHGRECGRRDPARRARRLSNVPACTAAVSFEDK</sequence>
<reference evidence="2" key="2">
    <citation type="submission" date="2018-08" db="UniProtKB">
        <authorList>
            <consortium name="EnsemblPlants"/>
        </authorList>
    </citation>
    <scope>IDENTIFICATION</scope>
    <source>
        <strain evidence="2">Yugu1</strain>
    </source>
</reference>
<evidence type="ECO:0000313" key="3">
    <source>
        <dbReference type="Proteomes" id="UP000004995"/>
    </source>
</evidence>
<dbReference type="InParanoid" id="K3YA71"/>
<proteinExistence type="predicted"/>
<dbReference type="EnsemblPlants" id="KQK98668">
    <property type="protein sequence ID" value="KQK98668"/>
    <property type="gene ID" value="SETIT_011113mg"/>
</dbReference>
<feature type="region of interest" description="Disordered" evidence="1">
    <location>
        <begin position="1"/>
        <end position="40"/>
    </location>
</feature>
<dbReference type="AlphaFoldDB" id="K3YA71"/>